<keyword evidence="3" id="KW-1185">Reference proteome</keyword>
<dbReference type="EMBL" id="BMAT01004976">
    <property type="protein sequence ID" value="GFR85073.1"/>
    <property type="molecule type" value="Genomic_DNA"/>
</dbReference>
<evidence type="ECO:0000313" key="3">
    <source>
        <dbReference type="Proteomes" id="UP000762676"/>
    </source>
</evidence>
<comment type="caution">
    <text evidence="2">The sequence shown here is derived from an EMBL/GenBank/DDBJ whole genome shotgun (WGS) entry which is preliminary data.</text>
</comment>
<gene>
    <name evidence="2" type="ORF">ElyMa_002433500</name>
</gene>
<proteinExistence type="predicted"/>
<organism evidence="2 3">
    <name type="scientific">Elysia marginata</name>
    <dbReference type="NCBI Taxonomy" id="1093978"/>
    <lineage>
        <taxon>Eukaryota</taxon>
        <taxon>Metazoa</taxon>
        <taxon>Spiralia</taxon>
        <taxon>Lophotrochozoa</taxon>
        <taxon>Mollusca</taxon>
        <taxon>Gastropoda</taxon>
        <taxon>Heterobranchia</taxon>
        <taxon>Euthyneura</taxon>
        <taxon>Panpulmonata</taxon>
        <taxon>Sacoglossa</taxon>
        <taxon>Placobranchoidea</taxon>
        <taxon>Plakobranchidae</taxon>
        <taxon>Elysia</taxon>
    </lineage>
</organism>
<evidence type="ECO:0000256" key="1">
    <source>
        <dbReference type="SAM" id="MobiDB-lite"/>
    </source>
</evidence>
<feature type="region of interest" description="Disordered" evidence="1">
    <location>
        <begin position="1"/>
        <end position="49"/>
    </location>
</feature>
<protein>
    <submittedName>
        <fullName evidence="2">Uncharacterized protein</fullName>
    </submittedName>
</protein>
<dbReference type="Proteomes" id="UP000762676">
    <property type="component" value="Unassembled WGS sequence"/>
</dbReference>
<evidence type="ECO:0000313" key="2">
    <source>
        <dbReference type="EMBL" id="GFR85073.1"/>
    </source>
</evidence>
<sequence length="93" mass="10597">MFTKTTFKLASGREEGKRSSAHYASWKHDDDDNEELRKDNSGPNLSAPLGILCHQGHSWSGSGVGMESGDEELHRRYTQRLQEKRNCLQYVQT</sequence>
<dbReference type="AlphaFoldDB" id="A0AAV4GH43"/>
<feature type="compositionally biased region" description="Basic and acidic residues" evidence="1">
    <location>
        <begin position="26"/>
        <end position="40"/>
    </location>
</feature>
<reference evidence="2 3" key="1">
    <citation type="journal article" date="2021" name="Elife">
        <title>Chloroplast acquisition without the gene transfer in kleptoplastic sea slugs, Plakobranchus ocellatus.</title>
        <authorList>
            <person name="Maeda T."/>
            <person name="Takahashi S."/>
            <person name="Yoshida T."/>
            <person name="Shimamura S."/>
            <person name="Takaki Y."/>
            <person name="Nagai Y."/>
            <person name="Toyoda A."/>
            <person name="Suzuki Y."/>
            <person name="Arimoto A."/>
            <person name="Ishii H."/>
            <person name="Satoh N."/>
            <person name="Nishiyama T."/>
            <person name="Hasebe M."/>
            <person name="Maruyama T."/>
            <person name="Minagawa J."/>
            <person name="Obokata J."/>
            <person name="Shigenobu S."/>
        </authorList>
    </citation>
    <scope>NUCLEOTIDE SEQUENCE [LARGE SCALE GENOMIC DNA]</scope>
</reference>
<accession>A0AAV4GH43</accession>
<name>A0AAV4GH43_9GAST</name>